<feature type="domain" description="ChlI/MoxR AAA lid" evidence="2">
    <location>
        <begin position="246"/>
        <end position="317"/>
    </location>
</feature>
<dbReference type="InterPro" id="IPR011703">
    <property type="entry name" value="ATPase_AAA-3"/>
</dbReference>
<keyword evidence="4" id="KW-1185">Reference proteome</keyword>
<dbReference type="PANTHER" id="PTHR42759:SF5">
    <property type="entry name" value="METHANOL DEHYDROGENASE REGULATOR"/>
    <property type="match status" value="1"/>
</dbReference>
<evidence type="ECO:0000313" key="4">
    <source>
        <dbReference type="Proteomes" id="UP000016462"/>
    </source>
</evidence>
<dbReference type="Pfam" id="PF07726">
    <property type="entry name" value="AAA_3"/>
    <property type="match status" value="1"/>
</dbReference>
<dbReference type="Pfam" id="PF17863">
    <property type="entry name" value="AAA_lid_2"/>
    <property type="match status" value="1"/>
</dbReference>
<gene>
    <name evidence="3" type="ORF">L332_04525</name>
</gene>
<dbReference type="InterPro" id="IPR041628">
    <property type="entry name" value="ChlI/MoxR_AAA_lid"/>
</dbReference>
<dbReference type="AlphaFoldDB" id="U1LMZ6"/>
<dbReference type="EMBL" id="ASHR01000030">
    <property type="protein sequence ID" value="ERG63719.1"/>
    <property type="molecule type" value="Genomic_DNA"/>
</dbReference>
<dbReference type="Gene3D" id="1.10.8.80">
    <property type="entry name" value="Magnesium chelatase subunit I, C-Terminal domain"/>
    <property type="match status" value="1"/>
</dbReference>
<dbReference type="Proteomes" id="UP000016462">
    <property type="component" value="Unassembled WGS sequence"/>
</dbReference>
<protein>
    <recommendedName>
        <fullName evidence="5">ATPase AAA</fullName>
    </recommendedName>
</protein>
<feature type="domain" description="ATPase AAA-3" evidence="1">
    <location>
        <begin position="53"/>
        <end position="182"/>
    </location>
</feature>
<dbReference type="PANTHER" id="PTHR42759">
    <property type="entry name" value="MOXR FAMILY PROTEIN"/>
    <property type="match status" value="1"/>
</dbReference>
<accession>U1LMZ6</accession>
<sequence>MDARTDASAVDAGVDVSTIQELAERVVEQVERVLVGKPHVVQLSLTAMLSHGHLLIEDNPGTGKTSLARALATAISGTSNRIQFTPDLLPGDITGVSVWSQRSGEFEYRRGPVFANVVLADEINRASPKTQSALLEVMQEGQVTVDGIAHAVPQPFMVIATQNPVEHAGTYQLPEAQLDRFALKASIGYPDHASTLRILADSGDELSPEEIEPVADVHLVQALARQVRGVHVEASIVDYVARLVDATREADEVRLGVSVRGALALVRTARAWAAIHGRDYVTPDDVKALAVPALAHRLVLQPEAEFDDVRPESIVQQLMLTVAPPRR</sequence>
<dbReference type="InterPro" id="IPR050764">
    <property type="entry name" value="CbbQ/NirQ/NorQ/GpvN"/>
</dbReference>
<dbReference type="GO" id="GO:0016887">
    <property type="term" value="F:ATP hydrolysis activity"/>
    <property type="evidence" value="ECO:0007669"/>
    <property type="project" value="InterPro"/>
</dbReference>
<dbReference type="CDD" id="cd00009">
    <property type="entry name" value="AAA"/>
    <property type="match status" value="1"/>
</dbReference>
<comment type="caution">
    <text evidence="3">The sequence shown here is derived from an EMBL/GenBank/DDBJ whole genome shotgun (WGS) entry which is preliminary data.</text>
</comment>
<evidence type="ECO:0000313" key="3">
    <source>
        <dbReference type="EMBL" id="ERG63719.1"/>
    </source>
</evidence>
<evidence type="ECO:0000259" key="1">
    <source>
        <dbReference type="Pfam" id="PF07726"/>
    </source>
</evidence>
<dbReference type="InterPro" id="IPR027417">
    <property type="entry name" value="P-loop_NTPase"/>
</dbReference>
<dbReference type="PIRSF" id="PIRSF002849">
    <property type="entry name" value="AAA_ATPase_chaperone_MoxR_prd"/>
    <property type="match status" value="1"/>
</dbReference>
<reference evidence="3 4" key="1">
    <citation type="journal article" date="2013" name="Genome Announc.">
        <title>First draft genome sequence from a member of the genus agrococcus, isolated from modern microbialites.</title>
        <authorList>
            <person name="White R.A.III."/>
            <person name="Grassa C.J."/>
            <person name="Suttle C.A."/>
        </authorList>
    </citation>
    <scope>NUCLEOTIDE SEQUENCE [LARGE SCALE GENOMIC DNA]</scope>
    <source>
        <strain evidence="3 4">RW1</strain>
    </source>
</reference>
<organism evidence="3 4">
    <name type="scientific">Agrococcus pavilionensis RW1</name>
    <dbReference type="NCBI Taxonomy" id="1330458"/>
    <lineage>
        <taxon>Bacteria</taxon>
        <taxon>Bacillati</taxon>
        <taxon>Actinomycetota</taxon>
        <taxon>Actinomycetes</taxon>
        <taxon>Micrococcales</taxon>
        <taxon>Microbacteriaceae</taxon>
        <taxon>Agrococcus</taxon>
    </lineage>
</organism>
<dbReference type="SUPFAM" id="SSF52540">
    <property type="entry name" value="P-loop containing nucleoside triphosphate hydrolases"/>
    <property type="match status" value="1"/>
</dbReference>
<evidence type="ECO:0000259" key="2">
    <source>
        <dbReference type="Pfam" id="PF17863"/>
    </source>
</evidence>
<name>U1LMZ6_9MICO</name>
<evidence type="ECO:0008006" key="5">
    <source>
        <dbReference type="Google" id="ProtNLM"/>
    </source>
</evidence>
<dbReference type="GO" id="GO:0005524">
    <property type="term" value="F:ATP binding"/>
    <property type="evidence" value="ECO:0007669"/>
    <property type="project" value="InterPro"/>
</dbReference>
<dbReference type="Gene3D" id="3.40.50.300">
    <property type="entry name" value="P-loop containing nucleotide triphosphate hydrolases"/>
    <property type="match status" value="1"/>
</dbReference>
<proteinExistence type="predicted"/>